<evidence type="ECO:0000313" key="2">
    <source>
        <dbReference type="EMBL" id="KAK5056788.1"/>
    </source>
</evidence>
<keyword evidence="1" id="KW-1133">Transmembrane helix</keyword>
<reference evidence="2 3" key="1">
    <citation type="submission" date="2023-08" db="EMBL/GenBank/DDBJ databases">
        <title>Black Yeasts Isolated from many extreme environments.</title>
        <authorList>
            <person name="Coleine C."/>
            <person name="Stajich J.E."/>
            <person name="Selbmann L."/>
        </authorList>
    </citation>
    <scope>NUCLEOTIDE SEQUENCE [LARGE SCALE GENOMIC DNA]</scope>
    <source>
        <strain evidence="2 3">CCFEE 5792</strain>
    </source>
</reference>
<feature type="transmembrane region" description="Helical" evidence="1">
    <location>
        <begin position="449"/>
        <end position="469"/>
    </location>
</feature>
<dbReference type="Proteomes" id="UP001358417">
    <property type="component" value="Unassembled WGS sequence"/>
</dbReference>
<accession>A0AAV9NGA1</accession>
<comment type="caution">
    <text evidence="2">The sequence shown here is derived from an EMBL/GenBank/DDBJ whole genome shotgun (WGS) entry which is preliminary data.</text>
</comment>
<keyword evidence="1" id="KW-0472">Membrane</keyword>
<dbReference type="EMBL" id="JAVRRD010000007">
    <property type="protein sequence ID" value="KAK5056788.1"/>
    <property type="molecule type" value="Genomic_DNA"/>
</dbReference>
<sequence>MAVLLTSSLGVIITLVAARLWLLLNVLLGVCVERLLEQGSNGPEEVLLVDVRLSSNPLTPEQMQRAQLVEGAVTLIKSGGDRNLETGWKLLKHLYTLRNSLGSHRKEAALFLGTAVLCLSYFVSVTIGGVFSAYIVLDSHGLCKSTNCGHWFPADVWSGDPTDGNVAVAQVAIHNAKEEGAASHVARCYRGAGSVDGCDNLLSKSIAYNVSMSKCPLPGNVCAHEDLALSLDTGWQDARVLGISSPQKLIFRRRTTCAPLVTNETYVKPFGGPNGRLTIRYYYGPAIGQNYTFETPMNDLNTRPYMGTYIVKPRVCWRVGDAHHDNIALQNTTHTLNSPGARLLYSVLGSFGRIVEGIGVRQARALQAQTFVIPNTNLAVQNGEWKSEVESFFQMSLAMLQNGVVDIANGAFHDSPGAVNLFERAGYTRSQWAPMCDMVLVQAPGFKSVSLVALVFVLIMAAFITIASIEIRGELIIVRYIALFLIFIWTFLWWIVKSVASFVWNRLKSSFNFLCEKRRDIAKALLAGLKAIAKFVLSSLIKLIGFAYELADKIIEYQRAHSSARPQLNHEPSDGVT</sequence>
<name>A0AAV9NGA1_9EURO</name>
<feature type="transmembrane region" description="Helical" evidence="1">
    <location>
        <begin position="108"/>
        <end position="137"/>
    </location>
</feature>
<dbReference type="GeneID" id="89980467"/>
<evidence type="ECO:0000256" key="1">
    <source>
        <dbReference type="SAM" id="Phobius"/>
    </source>
</evidence>
<keyword evidence="1" id="KW-0812">Transmembrane</keyword>
<dbReference type="RefSeq" id="XP_064708504.1">
    <property type="nucleotide sequence ID" value="XM_064855844.1"/>
</dbReference>
<organism evidence="2 3">
    <name type="scientific">Exophiala bonariae</name>
    <dbReference type="NCBI Taxonomy" id="1690606"/>
    <lineage>
        <taxon>Eukaryota</taxon>
        <taxon>Fungi</taxon>
        <taxon>Dikarya</taxon>
        <taxon>Ascomycota</taxon>
        <taxon>Pezizomycotina</taxon>
        <taxon>Eurotiomycetes</taxon>
        <taxon>Chaetothyriomycetidae</taxon>
        <taxon>Chaetothyriales</taxon>
        <taxon>Herpotrichiellaceae</taxon>
        <taxon>Exophiala</taxon>
    </lineage>
</organism>
<feature type="transmembrane region" description="Helical" evidence="1">
    <location>
        <begin position="12"/>
        <end position="32"/>
    </location>
</feature>
<protein>
    <submittedName>
        <fullName evidence="2">Uncharacterized protein</fullName>
    </submittedName>
</protein>
<dbReference type="AlphaFoldDB" id="A0AAV9NGA1"/>
<proteinExistence type="predicted"/>
<feature type="transmembrane region" description="Helical" evidence="1">
    <location>
        <begin position="476"/>
        <end position="496"/>
    </location>
</feature>
<gene>
    <name evidence="2" type="ORF">LTR84_012320</name>
</gene>
<keyword evidence="3" id="KW-1185">Reference proteome</keyword>
<evidence type="ECO:0000313" key="3">
    <source>
        <dbReference type="Proteomes" id="UP001358417"/>
    </source>
</evidence>